<dbReference type="EMBL" id="JBHTIF010000005">
    <property type="protein sequence ID" value="MFD0727438.1"/>
    <property type="molecule type" value="Genomic_DNA"/>
</dbReference>
<keyword evidence="2" id="KW-0479">Metal-binding</keyword>
<accession>A0ABW2YHR5</accession>
<dbReference type="PANTHER" id="PTHR33337">
    <property type="entry name" value="GFA DOMAIN-CONTAINING PROTEIN"/>
    <property type="match status" value="1"/>
</dbReference>
<protein>
    <submittedName>
        <fullName evidence="6">GFA family protein</fullName>
    </submittedName>
</protein>
<organism evidence="6 7">
    <name type="scientific">Lysobacter brunescens</name>
    <dbReference type="NCBI Taxonomy" id="262323"/>
    <lineage>
        <taxon>Bacteria</taxon>
        <taxon>Pseudomonadati</taxon>
        <taxon>Pseudomonadota</taxon>
        <taxon>Gammaproteobacteria</taxon>
        <taxon>Lysobacterales</taxon>
        <taxon>Lysobacteraceae</taxon>
        <taxon>Lysobacter</taxon>
    </lineage>
</organism>
<dbReference type="RefSeq" id="WP_386826105.1">
    <property type="nucleotide sequence ID" value="NZ_JBHTIF010000005.1"/>
</dbReference>
<proteinExistence type="inferred from homology"/>
<dbReference type="InterPro" id="IPR011057">
    <property type="entry name" value="Mss4-like_sf"/>
</dbReference>
<gene>
    <name evidence="6" type="ORF">ACFQ0E_17730</name>
</gene>
<dbReference type="PANTHER" id="PTHR33337:SF40">
    <property type="entry name" value="CENP-V_GFA DOMAIN-CONTAINING PROTEIN-RELATED"/>
    <property type="match status" value="1"/>
</dbReference>
<feature type="domain" description="CENP-V/GFA" evidence="5">
    <location>
        <begin position="4"/>
        <end position="131"/>
    </location>
</feature>
<evidence type="ECO:0000256" key="1">
    <source>
        <dbReference type="ARBA" id="ARBA00005495"/>
    </source>
</evidence>
<evidence type="ECO:0000256" key="3">
    <source>
        <dbReference type="ARBA" id="ARBA00022833"/>
    </source>
</evidence>
<reference evidence="7" key="1">
    <citation type="journal article" date="2019" name="Int. J. Syst. Evol. Microbiol.">
        <title>The Global Catalogue of Microorganisms (GCM) 10K type strain sequencing project: providing services to taxonomists for standard genome sequencing and annotation.</title>
        <authorList>
            <consortium name="The Broad Institute Genomics Platform"/>
            <consortium name="The Broad Institute Genome Sequencing Center for Infectious Disease"/>
            <person name="Wu L."/>
            <person name="Ma J."/>
        </authorList>
    </citation>
    <scope>NUCLEOTIDE SEQUENCE [LARGE SCALE GENOMIC DNA]</scope>
    <source>
        <strain evidence="7">CCUG 55585</strain>
    </source>
</reference>
<evidence type="ECO:0000313" key="7">
    <source>
        <dbReference type="Proteomes" id="UP001597110"/>
    </source>
</evidence>
<evidence type="ECO:0000259" key="5">
    <source>
        <dbReference type="PROSITE" id="PS51891"/>
    </source>
</evidence>
<evidence type="ECO:0000256" key="2">
    <source>
        <dbReference type="ARBA" id="ARBA00022723"/>
    </source>
</evidence>
<keyword evidence="3" id="KW-0862">Zinc</keyword>
<keyword evidence="4" id="KW-0456">Lyase</keyword>
<dbReference type="Pfam" id="PF04828">
    <property type="entry name" value="GFA"/>
    <property type="match status" value="1"/>
</dbReference>
<evidence type="ECO:0000256" key="4">
    <source>
        <dbReference type="ARBA" id="ARBA00023239"/>
    </source>
</evidence>
<evidence type="ECO:0000313" key="6">
    <source>
        <dbReference type="EMBL" id="MFD0727438.1"/>
    </source>
</evidence>
<dbReference type="InterPro" id="IPR006913">
    <property type="entry name" value="CENP-V/GFA"/>
</dbReference>
<sequence>MTTRHATCTCGQLALTAEGEPSRISVCHCLNCQRRSGSAFAVQARFANADVTIRGVSSEYALTGDEGGVARFHFCPTCGATVYYRVDALPDEVAVPVGAFADPGFPSPTVSNYGERMHRWLRLDEGIRLNE</sequence>
<dbReference type="PROSITE" id="PS51891">
    <property type="entry name" value="CENP_V_GFA"/>
    <property type="match status" value="1"/>
</dbReference>
<name>A0ABW2YHR5_9GAMM</name>
<comment type="similarity">
    <text evidence="1">Belongs to the Gfa family.</text>
</comment>
<keyword evidence="7" id="KW-1185">Reference proteome</keyword>
<comment type="caution">
    <text evidence="6">The sequence shown here is derived from an EMBL/GenBank/DDBJ whole genome shotgun (WGS) entry which is preliminary data.</text>
</comment>
<dbReference type="SUPFAM" id="SSF51316">
    <property type="entry name" value="Mss4-like"/>
    <property type="match status" value="1"/>
</dbReference>
<dbReference type="Proteomes" id="UP001597110">
    <property type="component" value="Unassembled WGS sequence"/>
</dbReference>
<dbReference type="Gene3D" id="3.90.1590.10">
    <property type="entry name" value="glutathione-dependent formaldehyde- activating enzyme (gfa)"/>
    <property type="match status" value="1"/>
</dbReference>